<feature type="region of interest" description="Disordered" evidence="1">
    <location>
        <begin position="35"/>
        <end position="85"/>
    </location>
</feature>
<evidence type="ECO:0008006" key="5">
    <source>
        <dbReference type="Google" id="ProtNLM"/>
    </source>
</evidence>
<name>A0ABZ0XV39_9BURK</name>
<feature type="signal peptide" evidence="2">
    <location>
        <begin position="1"/>
        <end position="27"/>
    </location>
</feature>
<accession>A0ABZ0XV39</accession>
<dbReference type="Proteomes" id="UP001326110">
    <property type="component" value="Chromosome"/>
</dbReference>
<feature type="compositionally biased region" description="Low complexity" evidence="1">
    <location>
        <begin position="63"/>
        <end position="80"/>
    </location>
</feature>
<sequence>MNRATFGKQGKWAAMLGVLVIVGLAGCASDSMDSNSGYTSSGGSGSGTAATGTGPGGGGGVPAAGTAGAGTSSSGMNSTAQGAGSMGSTSAQASYGVVQAIDPMSRDMNNTSGIGVSGAAAAGGTMSASAEPPYRITVRMDDGTSQSIVVDTMPPYKIGDRVRYMSGVLSAY</sequence>
<evidence type="ECO:0000313" key="4">
    <source>
        <dbReference type="Proteomes" id="UP001326110"/>
    </source>
</evidence>
<feature type="compositionally biased region" description="Gly residues" evidence="1">
    <location>
        <begin position="53"/>
        <end position="62"/>
    </location>
</feature>
<protein>
    <recommendedName>
        <fullName evidence="5">Lipoprotein</fullName>
    </recommendedName>
</protein>
<organism evidence="3 4">
    <name type="scientific">Duganella zoogloeoides</name>
    <dbReference type="NCBI Taxonomy" id="75659"/>
    <lineage>
        <taxon>Bacteria</taxon>
        <taxon>Pseudomonadati</taxon>
        <taxon>Pseudomonadota</taxon>
        <taxon>Betaproteobacteria</taxon>
        <taxon>Burkholderiales</taxon>
        <taxon>Oxalobacteraceae</taxon>
        <taxon>Telluria group</taxon>
        <taxon>Duganella</taxon>
    </lineage>
</organism>
<keyword evidence="2" id="KW-0732">Signal</keyword>
<feature type="chain" id="PRO_5046056136" description="Lipoprotein" evidence="2">
    <location>
        <begin position="28"/>
        <end position="172"/>
    </location>
</feature>
<evidence type="ECO:0000313" key="3">
    <source>
        <dbReference type="EMBL" id="WQH03428.1"/>
    </source>
</evidence>
<evidence type="ECO:0000256" key="1">
    <source>
        <dbReference type="SAM" id="MobiDB-lite"/>
    </source>
</evidence>
<proteinExistence type="predicted"/>
<keyword evidence="4" id="KW-1185">Reference proteome</keyword>
<dbReference type="GeneID" id="43163425"/>
<dbReference type="PROSITE" id="PS51257">
    <property type="entry name" value="PROKAR_LIPOPROTEIN"/>
    <property type="match status" value="1"/>
</dbReference>
<dbReference type="RefSeq" id="WP_019921672.1">
    <property type="nucleotide sequence ID" value="NZ_CP140152.1"/>
</dbReference>
<dbReference type="EMBL" id="CP140152">
    <property type="protein sequence ID" value="WQH03428.1"/>
    <property type="molecule type" value="Genomic_DNA"/>
</dbReference>
<gene>
    <name evidence="3" type="ORF">SR858_20570</name>
</gene>
<reference evidence="3 4" key="1">
    <citation type="submission" date="2023-11" db="EMBL/GenBank/DDBJ databases">
        <title>MicrobeMod: A computational toolkit for identifying prokaryotic methylation and restriction-modification with nanopore sequencing.</title>
        <authorList>
            <person name="Crits-Christoph A."/>
            <person name="Kang S.C."/>
            <person name="Lee H."/>
            <person name="Ostrov N."/>
        </authorList>
    </citation>
    <scope>NUCLEOTIDE SEQUENCE [LARGE SCALE GENOMIC DNA]</scope>
    <source>
        <strain evidence="3 4">ATCC 25935</strain>
    </source>
</reference>
<evidence type="ECO:0000256" key="2">
    <source>
        <dbReference type="SAM" id="SignalP"/>
    </source>
</evidence>